<gene>
    <name evidence="2" type="ORF">EHP00_1012</name>
</gene>
<evidence type="ECO:0000256" key="1">
    <source>
        <dbReference type="SAM" id="Phobius"/>
    </source>
</evidence>
<accession>A0A1W0E658</accession>
<keyword evidence="1" id="KW-1133">Transmembrane helix</keyword>
<dbReference type="EMBL" id="MNPJ01000017">
    <property type="protein sequence ID" value="OQS54733.1"/>
    <property type="molecule type" value="Genomic_DNA"/>
</dbReference>
<dbReference type="VEuPathDB" id="MicrosporidiaDB:EHP00_1012"/>
<dbReference type="AlphaFoldDB" id="A0A1W0E658"/>
<evidence type="ECO:0000313" key="3">
    <source>
        <dbReference type="Proteomes" id="UP000192758"/>
    </source>
</evidence>
<proteinExistence type="predicted"/>
<evidence type="ECO:0000313" key="2">
    <source>
        <dbReference type="EMBL" id="OQS54733.1"/>
    </source>
</evidence>
<keyword evidence="1" id="KW-0472">Membrane</keyword>
<keyword evidence="3" id="KW-1185">Reference proteome</keyword>
<organism evidence="2 3">
    <name type="scientific">Ecytonucleospora hepatopenaei</name>
    <dbReference type="NCBI Taxonomy" id="646526"/>
    <lineage>
        <taxon>Eukaryota</taxon>
        <taxon>Fungi</taxon>
        <taxon>Fungi incertae sedis</taxon>
        <taxon>Microsporidia</taxon>
        <taxon>Enterocytozoonidae</taxon>
        <taxon>Ecytonucleospora</taxon>
    </lineage>
</organism>
<protein>
    <submittedName>
        <fullName evidence="2">Uncharacterized protein</fullName>
    </submittedName>
</protein>
<reference evidence="2 3" key="1">
    <citation type="journal article" date="2017" name="Environ. Microbiol.">
        <title>Decay of the glycolytic pathway and adaptation to intranuclear parasitism within Enterocytozoonidae microsporidia.</title>
        <authorList>
            <person name="Wiredu Boakye D."/>
            <person name="Jaroenlak P."/>
            <person name="Prachumwat A."/>
            <person name="Williams T.A."/>
            <person name="Bateman K.S."/>
            <person name="Itsathitphaisarn O."/>
            <person name="Sritunyalucksana K."/>
            <person name="Paszkiewicz K.H."/>
            <person name="Moore K.A."/>
            <person name="Stentiford G.D."/>
            <person name="Williams B.A."/>
        </authorList>
    </citation>
    <scope>NUCLEOTIDE SEQUENCE [LARGE SCALE GENOMIC DNA]</scope>
    <source>
        <strain evidence="2 3">TH1</strain>
    </source>
</reference>
<dbReference type="Proteomes" id="UP000192758">
    <property type="component" value="Unassembled WGS sequence"/>
</dbReference>
<sequence>MIYYNKHKVYASMFFVFKIVLCSQDNETDVVREPGNISVWAWAWVVICVPIVLLIVIPLLLFCTNESQESDEIIGQEEENINLNNYEIKDNEPY</sequence>
<keyword evidence="1" id="KW-0812">Transmembrane</keyword>
<comment type="caution">
    <text evidence="2">The sequence shown here is derived from an EMBL/GenBank/DDBJ whole genome shotgun (WGS) entry which is preliminary data.</text>
</comment>
<name>A0A1W0E658_9MICR</name>
<feature type="transmembrane region" description="Helical" evidence="1">
    <location>
        <begin position="39"/>
        <end position="62"/>
    </location>
</feature>